<dbReference type="NCBIfam" id="NF043066">
    <property type="entry name" value="ETEC_3214_dom"/>
    <property type="match status" value="1"/>
</dbReference>
<dbReference type="RefSeq" id="WP_343861933.1">
    <property type="nucleotide sequence ID" value="NZ_BAAAFD010000011.1"/>
</dbReference>
<organism evidence="1 2">
    <name type="scientific">Aliiglaciecola litoralis</name>
    <dbReference type="NCBI Taxonomy" id="582857"/>
    <lineage>
        <taxon>Bacteria</taxon>
        <taxon>Pseudomonadati</taxon>
        <taxon>Pseudomonadota</taxon>
        <taxon>Gammaproteobacteria</taxon>
        <taxon>Alteromonadales</taxon>
        <taxon>Alteromonadaceae</taxon>
        <taxon>Aliiglaciecola</taxon>
    </lineage>
</organism>
<reference evidence="1 2" key="1">
    <citation type="journal article" date="2019" name="Int. J. Syst. Evol. Microbiol.">
        <title>The Global Catalogue of Microorganisms (GCM) 10K type strain sequencing project: providing services to taxonomists for standard genome sequencing and annotation.</title>
        <authorList>
            <consortium name="The Broad Institute Genomics Platform"/>
            <consortium name="The Broad Institute Genome Sequencing Center for Infectious Disease"/>
            <person name="Wu L."/>
            <person name="Ma J."/>
        </authorList>
    </citation>
    <scope>NUCLEOTIDE SEQUENCE [LARGE SCALE GENOMIC DNA]</scope>
    <source>
        <strain evidence="1 2">JCM 15896</strain>
    </source>
</reference>
<proteinExistence type="predicted"/>
<evidence type="ECO:0000313" key="2">
    <source>
        <dbReference type="Proteomes" id="UP001500359"/>
    </source>
</evidence>
<dbReference type="Proteomes" id="UP001500359">
    <property type="component" value="Unassembled WGS sequence"/>
</dbReference>
<dbReference type="InterPro" id="IPR050010">
    <property type="entry name" value="ETEC_3214_dom"/>
</dbReference>
<keyword evidence="2" id="KW-1185">Reference proteome</keyword>
<gene>
    <name evidence="1" type="ORF">GCM10009114_32740</name>
</gene>
<protein>
    <submittedName>
        <fullName evidence="1">Uncharacterized protein</fullName>
    </submittedName>
</protein>
<accession>A0ABN1LRF2</accession>
<evidence type="ECO:0000313" key="1">
    <source>
        <dbReference type="EMBL" id="GAA0859401.1"/>
    </source>
</evidence>
<name>A0ABN1LRF2_9ALTE</name>
<comment type="caution">
    <text evidence="1">The sequence shown here is derived from an EMBL/GenBank/DDBJ whole genome shotgun (WGS) entry which is preliminary data.</text>
</comment>
<dbReference type="EMBL" id="BAAAFD010000011">
    <property type="protein sequence ID" value="GAA0859401.1"/>
    <property type="molecule type" value="Genomic_DNA"/>
</dbReference>
<sequence>MQQEVSENKPKNINKLTTWAKIQNAVVLTAAVMISAGQWGDTKDLALSAYTAVIENFTHKLQYDLIEKINVGSGLSYIKTDLGEPNVIKRSKINSDIEFHYYNQEKFTLTIMTSNGRVDGYSLLTRVDDFSPQIPFSETLGESTIAASSPNDFRYNFDTGNLVYYVEAQNLGKEKMYLSLIRGFIEYAAVPSSIMDEANYVNAVNDKIQALESQAVFSENTTQMLTALEALRKQVVPNYYAITELDNDIIAESLLTRFEYQTFTKS</sequence>